<comment type="caution">
    <text evidence="2">The sequence shown here is derived from an EMBL/GenBank/DDBJ whole genome shotgun (WGS) entry which is preliminary data.</text>
</comment>
<protein>
    <submittedName>
        <fullName evidence="2">Uncharacterized protein</fullName>
    </submittedName>
</protein>
<proteinExistence type="predicted"/>
<feature type="compositionally biased region" description="Low complexity" evidence="1">
    <location>
        <begin position="288"/>
        <end position="298"/>
    </location>
</feature>
<gene>
    <name evidence="2" type="ORF">DBV05_g6262</name>
</gene>
<name>A0A5N5DBI0_9PEZI</name>
<reference evidence="2 3" key="1">
    <citation type="journal article" date="2019" name="Sci. Rep.">
        <title>A multi-omics analysis of the grapevine pathogen Lasiodiplodia theobromae reveals that temperature affects the expression of virulence- and pathogenicity-related genes.</title>
        <authorList>
            <person name="Felix C."/>
            <person name="Meneses R."/>
            <person name="Goncalves M.F.M."/>
            <person name="Tilleman L."/>
            <person name="Duarte A.S."/>
            <person name="Jorrin-Novo J.V."/>
            <person name="Van de Peer Y."/>
            <person name="Deforce D."/>
            <person name="Van Nieuwerburgh F."/>
            <person name="Esteves A.C."/>
            <person name="Alves A."/>
        </authorList>
    </citation>
    <scope>NUCLEOTIDE SEQUENCE [LARGE SCALE GENOMIC DNA]</scope>
    <source>
        <strain evidence="2 3">LA-SOL3</strain>
    </source>
</reference>
<feature type="region of interest" description="Disordered" evidence="1">
    <location>
        <begin position="54"/>
        <end position="82"/>
    </location>
</feature>
<evidence type="ECO:0000313" key="3">
    <source>
        <dbReference type="Proteomes" id="UP000325902"/>
    </source>
</evidence>
<dbReference type="OrthoDB" id="10620589at2759"/>
<evidence type="ECO:0000313" key="2">
    <source>
        <dbReference type="EMBL" id="KAB2575089.1"/>
    </source>
</evidence>
<accession>A0A5N5DBI0</accession>
<dbReference type="EMBL" id="VCHE01000036">
    <property type="protein sequence ID" value="KAB2575089.1"/>
    <property type="molecule type" value="Genomic_DNA"/>
</dbReference>
<evidence type="ECO:0000256" key="1">
    <source>
        <dbReference type="SAM" id="MobiDB-lite"/>
    </source>
</evidence>
<sequence length="602" mass="66716">MTDRENDSTYGTRRRRSRPSNVPVEGGKVLASVPTLLKIRPKRELWSKYRFRDSDEEDEGYDEEDGRSDKENQVRSPAAALQYDNSNDTRVEEPILPAPITVTNITHPTPRTLSTTYNEGNLRNHPTYWRAHLPGFSPTQGQSQVLLPHRDPADQHRNLPSGGSVRNKDRNSSSLPHEGSYDTVSTTIVTGKQRRPAAETATRAGTDIGTVARLRRFFSTRAKVMKADQRRERAAALIKDEGEGQPSMEAMGAVIAGAEKREQSVIERVVGSGGDIAASPPLSSANRGSIGSQSSGDSIADVMDCASSLVAEVSGITADMSAEVGGGEEGAPPLIMTPDAEKLRRQQQRQQGMLRTSRRLQRKSIDPWQGRSTRFNIPGNALRVPADSLVSHAVRVLTRSGTWRKSGRDSLFNACKRYKSEPDLSRSEGPAVKAIAQMWAMRKGPSGPSPLALRVLQWVVENEGYGAAALGRTWEGEHIDDLPLVKAGWFSAVTVREQIRLMAVKEQMQDEWEERVWAETLGKEKKDGGDEEETRSVWSTESVSDSVLYRMRGSNGSRQGIFLKDFDDPTMRFKIEEYQAQVEALRAEREDRVSLDAMGNDD</sequence>
<organism evidence="2 3">
    <name type="scientific">Lasiodiplodia theobromae</name>
    <dbReference type="NCBI Taxonomy" id="45133"/>
    <lineage>
        <taxon>Eukaryota</taxon>
        <taxon>Fungi</taxon>
        <taxon>Dikarya</taxon>
        <taxon>Ascomycota</taxon>
        <taxon>Pezizomycotina</taxon>
        <taxon>Dothideomycetes</taxon>
        <taxon>Dothideomycetes incertae sedis</taxon>
        <taxon>Botryosphaeriales</taxon>
        <taxon>Botryosphaeriaceae</taxon>
        <taxon>Lasiodiplodia</taxon>
    </lineage>
</organism>
<feature type="region of interest" description="Disordered" evidence="1">
    <location>
        <begin position="132"/>
        <end position="204"/>
    </location>
</feature>
<feature type="region of interest" description="Disordered" evidence="1">
    <location>
        <begin position="1"/>
        <end position="33"/>
    </location>
</feature>
<keyword evidence="3" id="KW-1185">Reference proteome</keyword>
<feature type="region of interest" description="Disordered" evidence="1">
    <location>
        <begin position="273"/>
        <end position="298"/>
    </location>
</feature>
<feature type="compositionally biased region" description="Basic and acidic residues" evidence="1">
    <location>
        <begin position="148"/>
        <end position="157"/>
    </location>
</feature>
<dbReference type="Proteomes" id="UP000325902">
    <property type="component" value="Unassembled WGS sequence"/>
</dbReference>
<feature type="compositionally biased region" description="Acidic residues" evidence="1">
    <location>
        <begin position="54"/>
        <end position="66"/>
    </location>
</feature>
<dbReference type="AlphaFoldDB" id="A0A5N5DBI0"/>